<evidence type="ECO:0000313" key="3">
    <source>
        <dbReference type="EMBL" id="KAD5507464.1"/>
    </source>
</evidence>
<feature type="transmembrane region" description="Helical" evidence="2">
    <location>
        <begin position="1409"/>
        <end position="1427"/>
    </location>
</feature>
<organism evidence="3 4">
    <name type="scientific">Mikania micrantha</name>
    <name type="common">bitter vine</name>
    <dbReference type="NCBI Taxonomy" id="192012"/>
    <lineage>
        <taxon>Eukaryota</taxon>
        <taxon>Viridiplantae</taxon>
        <taxon>Streptophyta</taxon>
        <taxon>Embryophyta</taxon>
        <taxon>Tracheophyta</taxon>
        <taxon>Spermatophyta</taxon>
        <taxon>Magnoliopsida</taxon>
        <taxon>eudicotyledons</taxon>
        <taxon>Gunneridae</taxon>
        <taxon>Pentapetalae</taxon>
        <taxon>asterids</taxon>
        <taxon>campanulids</taxon>
        <taxon>Asterales</taxon>
        <taxon>Asteraceae</taxon>
        <taxon>Asteroideae</taxon>
        <taxon>Heliantheae alliance</taxon>
        <taxon>Eupatorieae</taxon>
        <taxon>Mikania</taxon>
    </lineage>
</organism>
<feature type="compositionally biased region" description="Polar residues" evidence="1">
    <location>
        <begin position="187"/>
        <end position="204"/>
    </location>
</feature>
<keyword evidence="4" id="KW-1185">Reference proteome</keyword>
<feature type="transmembrane region" description="Helical" evidence="2">
    <location>
        <begin position="1433"/>
        <end position="1453"/>
    </location>
</feature>
<feature type="transmembrane region" description="Helical" evidence="2">
    <location>
        <begin position="1377"/>
        <end position="1397"/>
    </location>
</feature>
<feature type="transmembrane region" description="Helical" evidence="2">
    <location>
        <begin position="382"/>
        <end position="402"/>
    </location>
</feature>
<feature type="transmembrane region" description="Helical" evidence="2">
    <location>
        <begin position="729"/>
        <end position="751"/>
    </location>
</feature>
<evidence type="ECO:0000313" key="4">
    <source>
        <dbReference type="Proteomes" id="UP000326396"/>
    </source>
</evidence>
<feature type="transmembrane region" description="Helical" evidence="2">
    <location>
        <begin position="452"/>
        <end position="470"/>
    </location>
</feature>
<feature type="compositionally biased region" description="Basic and acidic residues" evidence="1">
    <location>
        <begin position="958"/>
        <end position="973"/>
    </location>
</feature>
<feature type="region of interest" description="Disordered" evidence="1">
    <location>
        <begin position="844"/>
        <end position="987"/>
    </location>
</feature>
<reference evidence="3 4" key="1">
    <citation type="submission" date="2019-05" db="EMBL/GenBank/DDBJ databases">
        <title>Mikania micrantha, genome provides insights into the molecular mechanism of rapid growth.</title>
        <authorList>
            <person name="Liu B."/>
        </authorList>
    </citation>
    <scope>NUCLEOTIDE SEQUENCE [LARGE SCALE GENOMIC DNA]</scope>
    <source>
        <strain evidence="3">NLD-2019</strain>
        <tissue evidence="3">Leaf</tissue>
    </source>
</reference>
<feature type="compositionally biased region" description="Basic residues" evidence="1">
    <location>
        <begin position="160"/>
        <end position="173"/>
    </location>
</feature>
<protein>
    <submittedName>
        <fullName evidence="3">Uncharacterized protein</fullName>
    </submittedName>
</protein>
<evidence type="ECO:0000256" key="1">
    <source>
        <dbReference type="SAM" id="MobiDB-lite"/>
    </source>
</evidence>
<keyword evidence="2" id="KW-0812">Transmembrane</keyword>
<feature type="compositionally biased region" description="Basic and acidic residues" evidence="1">
    <location>
        <begin position="913"/>
        <end position="939"/>
    </location>
</feature>
<proteinExistence type="predicted"/>
<feature type="transmembrane region" description="Helical" evidence="2">
    <location>
        <begin position="1730"/>
        <end position="1755"/>
    </location>
</feature>
<dbReference type="EMBL" id="SZYD01000008">
    <property type="protein sequence ID" value="KAD5507464.1"/>
    <property type="molecule type" value="Genomic_DNA"/>
</dbReference>
<feature type="transmembrane region" description="Helical" evidence="2">
    <location>
        <begin position="1479"/>
        <end position="1499"/>
    </location>
</feature>
<comment type="caution">
    <text evidence="3">The sequence shown here is derived from an EMBL/GenBank/DDBJ whole genome shotgun (WGS) entry which is preliminary data.</text>
</comment>
<feature type="transmembrane region" description="Helical" evidence="2">
    <location>
        <begin position="2066"/>
        <end position="2088"/>
    </location>
</feature>
<feature type="transmembrane region" description="Helical" evidence="2">
    <location>
        <begin position="506"/>
        <end position="531"/>
    </location>
</feature>
<feature type="compositionally biased region" description="Polar residues" evidence="1">
    <location>
        <begin position="2297"/>
        <end position="2313"/>
    </location>
</feature>
<gene>
    <name evidence="3" type="ORF">E3N88_15167</name>
</gene>
<sequence>MEPSNNFIPHVEKPPDPNSFPPLDAGTGKRGVSSLAVNSKFVEEVNGAQVGLLDVGTGIVISTQPPGDPNDATMVWADTVMSMKEVCGLNLEASVPFSPAIFLDEAPIIDEEMSYESKYETDEDENLADHGAGDSGPAVNPVPIPNSVKEQDEDGFVIKTYKKIPSHGARQMKKPNQGGVRNAGPNVGSSRSGPQQKYNTSSDPHVQTKMSMLHSAHVVAASNRGKGPVVAGKGNISKPPKPQSAAIGQGHNRNKVPMKIFITAVVIYTHIHIHVLGFKGSGLAWLASTCPSCYSSLILCLWPPAFVYICRWRGCYKGSYGFSVPMGWVFWYGCYYCSNFRSWGGRCKDETGAFGLLGWVHWYYNYWVWFRWRFRKIAPGYVHLYWAVGAIFHGGHLLSWSISARWTRAGVQRLGWANAPMTGRKGVGFATRFGFGLGGLLLYSEKHYYEAARGWVFGHMVWLCCCLNLVKNGIHKHSLDPHLVSCSCCLCFYGPIHYRFWDGLKYWVGLVISSSLISCYMSTVGIIHLLWHSLGFTRSKCMDVFYGSGPQHRLMQWVGSGFVYQLDTITYCCSNNLATGYTHLGWVMSAIIHRCPTFSWVNFIFAVWINEADHGLDGRHFLAGFASSIGVGLGGLPLSTRQLTCGTAKGWEIWSVVQPSIVWLHYLIGSLGHQLLDISLGHLVKSCFVIGLIQSYLLTTMGTCSWAEHSSIGDLCCWHRMRVHMWHPYLCIAFFHGLYIWFRCPLLVLMWNVPHILLYDKGNKLHQHYGYYRAPCIILPMKPSISGATPLISDNNRPPDTHLEGATPLCNLGGLIDPREPNLIEPLTKAIGKKLTSAGKIGDEHRDLEVHDQVNDESPPTSPLKGRKTANSRKANGYGNHRAHTGVQLQSFRSIRRKKQSWSARKRLMASIGEEKLDKEAAEPCTKERESQRGGKEGNQEGSAGIGKMNDPVAARPGDMEVQHKVSNGEKKGSPNGSQHIAAKKQNNSGFNFTRAVNGHRGKANENTVKKEKNVIDSMGDKVRAASKNDKGKLPQGDKELGSCVLNMVVEPEVGRILPKSITSPGGYSGLNRANGTRPLMLTLGPRLNGSFFTNQCLLLELDPDYLVRDDEEYYEDNPMEAQDVSTPSKQDDISEAAKASILKALKSKAKAVKATDTVKWSPAECDYFENQVTQLGIDHDYAIEDVEEEANGMANFMAGHFFALLILDILGAGVHGLCPQIQVLFGFLEFFLELGFGLWELWIFFRMYRGWNFLCWKGDFGRSWVCFEAADLGLQVLLGCGFGYPGDGDGLLYSMGIGGCLELNRSGYVEAVRGCLTDMESLLSACCMWVGKSVIGDMKWIPPNNSRWYFLGWFEGDMAGSLGSCMVAFWGVKGLRWVGCWWGLAAISVRLIDLTYAVEDVEDEDNGMAAFMAGQFEVFLLLFFWVCSRFCLFFMAAYILVYVGYVVVEVFACDRAGFERGSPLCLGSMAWSAGRCPVLLGVSDVWLFFALFRGWYYLSWKGNIRGWWGGILSGFRPLGDGFVQFSGQVNRPLGFIFWWLIFRDSFWVDDPRSGFVNMFGLDLGVITFWAVPSVWQANDGLVYGCYLENFVLLKLCCGLIWTWPDEQMADYGDTAPIGLHANLVVVTSGPAAAHSQPNRVWPCKEHMHSWWLLLVSVRYEVLSLWPLPVARWCLGGRLPFVGRLRPMNFLVVLVWLVRPHLGLVWPCFLGRWHVSLPLCLVASFIGRAVGTYALILGCCVVLLNCCFGAAIGLLRTSFDWFGQASMRDYGYVQAHLSGWHMFLVVPGPVRVSAVWLFFALFWGWYYLSWKGNIRGWWGGILSGFWPLGDGFVQFSGQGNRPLGFIFWWLIFRDSFWVDDPRSGFVNMFGLDLGVVTFWAVPSVWQANDGLVYGCYLGNFVLLKLCCGLIWTWPDEQMADYGDTGRGSGYRMGCGKEVGVHAYVGSVMHAAAPIGLHADLVVVTSGPAAAHSQPNRVWPCKEHMHSWWSLLVSLRYEVLALWPLPVARWCLGGRLPFVGRLRPMNCLVVLVWLVRPHLGLVWPCFLRRWPVSLPLCLVARFIGRAVGTYALILGCCVGLLNCCFWAAIRLLRTSFDCFGQASMRDYGYVRAHLSGWHMFLVVAETTQGAAVQVAGTNGAGQVALIGEKIDTIEGNQKQSDGMEFIDHQSSPRERRYAKYSTRRGGGVRVPMVGGVRREKQKVRFSPLLADLRLKEFFHETTFMMKDKPLAMQDHRFQQVESSVAVIPNPTGTMEVDLTAAMEPIGTNREWTKAGWAAADMTGPGVGDDDIGADRSTMESTGTMEDEQQATQPTQRKKRMKEPLGLDKEGNKENEMATNAGNIQQATVEAQHGNNSGVVPVSSGKVVEGLKTGVSTSKATGVTGQGKDNLRTAGGHPNNNKRKGGLIFLEQSMETKGKESKIMLEETTAQPESSKGLKKSGVVTMEVVGQGKPNPKVPTCTMSKEVDMDIGTNIPDSVMEHAPGDNLENTSISEYKKSVIMGYINGTTAVPKLVANAWSTAEWIYFQNQCTRMGYEPEYLVVDDEDFMEDNLLDVKSVQPLPENKKQAILKALNSNAKAVKAKHMMVWTVAEWVFFREQVTALGLDMTYAIEDVEEEANGMAAMMAGQF</sequence>
<feature type="region of interest" description="Disordered" evidence="1">
    <location>
        <begin position="2376"/>
        <end position="2402"/>
    </location>
</feature>
<feature type="compositionally biased region" description="Basic and acidic residues" evidence="1">
    <location>
        <begin position="844"/>
        <end position="854"/>
    </location>
</feature>
<feature type="compositionally biased region" description="Basic residues" evidence="1">
    <location>
        <begin position="894"/>
        <end position="908"/>
    </location>
</feature>
<evidence type="ECO:0000256" key="2">
    <source>
        <dbReference type="SAM" id="Phobius"/>
    </source>
</evidence>
<feature type="region of interest" description="Disordered" evidence="1">
    <location>
        <begin position="1"/>
        <end position="29"/>
    </location>
</feature>
<feature type="transmembrane region" description="Helical" evidence="2">
    <location>
        <begin position="352"/>
        <end position="370"/>
    </location>
</feature>
<feature type="transmembrane region" description="Helical" evidence="2">
    <location>
        <begin position="1865"/>
        <end position="1885"/>
    </location>
</feature>
<feature type="transmembrane region" description="Helical" evidence="2">
    <location>
        <begin position="283"/>
        <end position="302"/>
    </location>
</feature>
<feature type="transmembrane region" description="Helical" evidence="2">
    <location>
        <begin position="1891"/>
        <end position="1911"/>
    </location>
</feature>
<accession>A0A5N6NW25</accession>
<feature type="transmembrane region" description="Helical" evidence="2">
    <location>
        <begin position="1349"/>
        <end position="1371"/>
    </location>
</feature>
<keyword evidence="2" id="KW-1133">Transmembrane helix</keyword>
<feature type="transmembrane region" description="Helical" evidence="2">
    <location>
        <begin position="482"/>
        <end position="500"/>
    </location>
</feature>
<feature type="region of interest" description="Disordered" evidence="1">
    <location>
        <begin position="117"/>
        <end position="204"/>
    </location>
</feature>
<dbReference type="Proteomes" id="UP000326396">
    <property type="component" value="Linkage Group LG16"/>
</dbReference>
<feature type="compositionally biased region" description="Polar residues" evidence="1">
    <location>
        <begin position="975"/>
        <end position="987"/>
    </location>
</feature>
<feature type="region of interest" description="Disordered" evidence="1">
    <location>
        <begin position="2279"/>
        <end position="2331"/>
    </location>
</feature>
<feature type="transmembrane region" description="Helical" evidence="2">
    <location>
        <begin position="1224"/>
        <end position="1246"/>
    </location>
</feature>
<feature type="compositionally biased region" description="Basic and acidic residues" evidence="1">
    <location>
        <begin position="2320"/>
        <end position="2331"/>
    </location>
</feature>
<feature type="transmembrane region" description="Helical" evidence="2">
    <location>
        <begin position="314"/>
        <end position="332"/>
    </location>
</feature>
<keyword evidence="2" id="KW-0472">Membrane</keyword>
<feature type="transmembrane region" description="Helical" evidence="2">
    <location>
        <begin position="1790"/>
        <end position="1808"/>
    </location>
</feature>
<name>A0A5N6NW25_9ASTR</name>